<dbReference type="GO" id="GO:0007165">
    <property type="term" value="P:signal transduction"/>
    <property type="evidence" value="ECO:0007669"/>
    <property type="project" value="UniProtKB-KW"/>
</dbReference>
<reference evidence="10" key="5">
    <citation type="submission" date="2023-12" db="EMBL/GenBank/DDBJ databases">
        <authorList>
            <person name="Sun Q."/>
            <person name="Inoue M."/>
        </authorList>
    </citation>
    <scope>NUCLEOTIDE SEQUENCE</scope>
    <source>
        <strain evidence="10">JCM 9373</strain>
    </source>
</reference>
<dbReference type="SUPFAM" id="SSF58104">
    <property type="entry name" value="Methyl-accepting chemotaxis protein (MCP) signaling domain"/>
    <property type="match status" value="1"/>
</dbReference>
<feature type="domain" description="HAMP" evidence="8">
    <location>
        <begin position="300"/>
        <end position="350"/>
    </location>
</feature>
<dbReference type="InterPro" id="IPR004090">
    <property type="entry name" value="Chemotax_Me-accpt_rcpt"/>
</dbReference>
<dbReference type="AlphaFoldDB" id="R4ZCX0"/>
<feature type="domain" description="Methyl-accepting transducer" evidence="7">
    <location>
        <begin position="368"/>
        <end position="573"/>
    </location>
</feature>
<dbReference type="InterPro" id="IPR004089">
    <property type="entry name" value="MCPsignal_dom"/>
</dbReference>
<feature type="transmembrane region" description="Helical" evidence="6">
    <location>
        <begin position="276"/>
        <end position="295"/>
    </location>
</feature>
<reference evidence="11" key="4">
    <citation type="journal article" date="2019" name="Int. J. Syst. Evol. Microbiol.">
        <title>The Global Catalogue of Microorganisms (GCM) 10K type strain sequencing project: providing services to taxonomists for standard genome sequencing and annotation.</title>
        <authorList>
            <consortium name="The Broad Institute Genomics Platform"/>
            <consortium name="The Broad Institute Genome Sequencing Center for Infectious Disease"/>
            <person name="Wu L."/>
            <person name="Ma J."/>
        </authorList>
    </citation>
    <scope>NUCLEOTIDE SEQUENCE [LARGE SCALE GENOMIC DNA]</scope>
    <source>
        <strain evidence="11">JCM 9373</strain>
    </source>
</reference>
<keyword evidence="11" id="KW-1185">Reference proteome</keyword>
<dbReference type="Pfam" id="PF07238">
    <property type="entry name" value="PilZ"/>
    <property type="match status" value="1"/>
</dbReference>
<evidence type="ECO:0000256" key="3">
    <source>
        <dbReference type="ARBA" id="ARBA00023224"/>
    </source>
</evidence>
<proteinExistence type="inferred from homology"/>
<evidence type="ECO:0000259" key="8">
    <source>
        <dbReference type="PROSITE" id="PS50885"/>
    </source>
</evidence>
<dbReference type="PROSITE" id="PS50885">
    <property type="entry name" value="HAMP"/>
    <property type="match status" value="1"/>
</dbReference>
<comment type="similarity">
    <text evidence="4">Belongs to the methyl-accepting chemotaxis (MCP) protein family.</text>
</comment>
<reference evidence="9" key="2">
    <citation type="submission" date="2013-01" db="EMBL/GenBank/DDBJ databases">
        <authorList>
            <person name="Bibb M."/>
        </authorList>
    </citation>
    <scope>NUCLEOTIDE SEQUENCE</scope>
    <source>
        <strain evidence="9">NRRL 18924</strain>
    </source>
</reference>
<dbReference type="GO" id="GO:0016020">
    <property type="term" value="C:membrane"/>
    <property type="evidence" value="ECO:0007669"/>
    <property type="project" value="InterPro"/>
</dbReference>
<organism evidence="9">
    <name type="scientific">Planomonospora alba</name>
    <dbReference type="NCBI Taxonomy" id="161354"/>
    <lineage>
        <taxon>Bacteria</taxon>
        <taxon>Bacillati</taxon>
        <taxon>Actinomycetota</taxon>
        <taxon>Actinomycetes</taxon>
        <taxon>Streptosporangiales</taxon>
        <taxon>Streptosporangiaceae</taxon>
        <taxon>Planomonospora</taxon>
    </lineage>
</organism>
<evidence type="ECO:0000313" key="11">
    <source>
        <dbReference type="Proteomes" id="UP001500320"/>
    </source>
</evidence>
<evidence type="ECO:0000259" key="7">
    <source>
        <dbReference type="PROSITE" id="PS50111"/>
    </source>
</evidence>
<keyword evidence="3 5" id="KW-0807">Transducer</keyword>
<dbReference type="PANTHER" id="PTHR32089">
    <property type="entry name" value="METHYL-ACCEPTING CHEMOTAXIS PROTEIN MCPB"/>
    <property type="match status" value="1"/>
</dbReference>
<evidence type="ECO:0000256" key="5">
    <source>
        <dbReference type="PROSITE-ProRule" id="PRU00284"/>
    </source>
</evidence>
<dbReference type="EMBL" id="HF570921">
    <property type="protein sequence ID" value="CCQ18683.1"/>
    <property type="molecule type" value="Genomic_DNA"/>
</dbReference>
<evidence type="ECO:0000256" key="1">
    <source>
        <dbReference type="ARBA" id="ARBA00022692"/>
    </source>
</evidence>
<reference evidence="10" key="3">
    <citation type="journal article" date="2014" name="Int. J. Syst. Evol. Microbiol.">
        <title>Complete genome of a new Firmicutes species belonging to the dominant human colonic microbiota ('Ruminococcus bicirculans') reveals two chromosomes and a selective capacity to utilize plant glucans.</title>
        <authorList>
            <consortium name="NISC Comparative Sequencing Program"/>
            <person name="Wegmann U."/>
            <person name="Louis P."/>
            <person name="Goesmann A."/>
            <person name="Henrissat B."/>
            <person name="Duncan S.H."/>
            <person name="Flint H.J."/>
        </authorList>
    </citation>
    <scope>NUCLEOTIDE SEQUENCE</scope>
    <source>
        <strain evidence="10">JCM 9373</strain>
    </source>
</reference>
<evidence type="ECO:0000313" key="10">
    <source>
        <dbReference type="EMBL" id="GAA3137871.1"/>
    </source>
</evidence>
<dbReference type="InterPro" id="IPR007892">
    <property type="entry name" value="CHASE4"/>
</dbReference>
<evidence type="ECO:0000256" key="2">
    <source>
        <dbReference type="ARBA" id="ARBA00022989"/>
    </source>
</evidence>
<protein>
    <submittedName>
        <fullName evidence="9">PCS -12 protein</fullName>
    </submittedName>
</protein>
<dbReference type="PANTHER" id="PTHR32089:SF112">
    <property type="entry name" value="LYSOZYME-LIKE PROTEIN-RELATED"/>
    <property type="match status" value="1"/>
</dbReference>
<dbReference type="Proteomes" id="UP001500320">
    <property type="component" value="Unassembled WGS sequence"/>
</dbReference>
<name>R4ZCX0_9ACTN</name>
<dbReference type="SMART" id="SM00283">
    <property type="entry name" value="MA"/>
    <property type="match status" value="1"/>
</dbReference>
<dbReference type="RefSeq" id="WP_344860003.1">
    <property type="nucleotide sequence ID" value="NZ_BAAAUT010000022.1"/>
</dbReference>
<dbReference type="Gene3D" id="1.10.287.950">
    <property type="entry name" value="Methyl-accepting chemotaxis protein"/>
    <property type="match status" value="1"/>
</dbReference>
<keyword evidence="1 6" id="KW-0812">Transmembrane</keyword>
<dbReference type="CDD" id="cd06225">
    <property type="entry name" value="HAMP"/>
    <property type="match status" value="1"/>
</dbReference>
<keyword evidence="2 6" id="KW-1133">Transmembrane helix</keyword>
<dbReference type="PROSITE" id="PS50111">
    <property type="entry name" value="CHEMOTAXIS_TRANSDUC_2"/>
    <property type="match status" value="1"/>
</dbReference>
<dbReference type="Gene3D" id="6.10.340.10">
    <property type="match status" value="1"/>
</dbReference>
<evidence type="ECO:0000256" key="6">
    <source>
        <dbReference type="SAM" id="Phobius"/>
    </source>
</evidence>
<dbReference type="SUPFAM" id="SSF141371">
    <property type="entry name" value="PilZ domain-like"/>
    <property type="match status" value="1"/>
</dbReference>
<dbReference type="Pfam" id="PF05228">
    <property type="entry name" value="CHASE4"/>
    <property type="match status" value="1"/>
</dbReference>
<dbReference type="EMBL" id="BAAAUT010000022">
    <property type="protein sequence ID" value="GAA3137871.1"/>
    <property type="molecule type" value="Genomic_DNA"/>
</dbReference>
<dbReference type="GO" id="GO:0006935">
    <property type="term" value="P:chemotaxis"/>
    <property type="evidence" value="ECO:0007669"/>
    <property type="project" value="InterPro"/>
</dbReference>
<keyword evidence="6" id="KW-0472">Membrane</keyword>
<gene>
    <name evidence="9" type="primary">PCS -12</name>
    <name evidence="10" type="ORF">GCM10010466_30960</name>
</gene>
<dbReference type="InterPro" id="IPR003660">
    <property type="entry name" value="HAMP_dom"/>
</dbReference>
<accession>R4ZCX0</accession>
<reference evidence="9" key="1">
    <citation type="journal article" date="2013" name="J. Bacteriol.">
        <title>Cloning and Analysis of the Planosporicin Lantibiotic Biosynthetic Gene Cluster of Planomonospora alba.</title>
        <authorList>
            <person name="Sherwood E.J."/>
            <person name="Hesketh A.R."/>
            <person name="Bibb M.J."/>
        </authorList>
    </citation>
    <scope>NUCLEOTIDE SEQUENCE</scope>
    <source>
        <strain evidence="9">NRRL 18924</strain>
    </source>
</reference>
<evidence type="ECO:0000313" key="9">
    <source>
        <dbReference type="EMBL" id="CCQ18683.1"/>
    </source>
</evidence>
<dbReference type="GO" id="GO:0004888">
    <property type="term" value="F:transmembrane signaling receptor activity"/>
    <property type="evidence" value="ECO:0007669"/>
    <property type="project" value="InterPro"/>
</dbReference>
<dbReference type="InterPro" id="IPR009875">
    <property type="entry name" value="PilZ_domain"/>
</dbReference>
<dbReference type="PRINTS" id="PR00260">
    <property type="entry name" value="CHEMTRNSDUCR"/>
</dbReference>
<evidence type="ECO:0000256" key="4">
    <source>
        <dbReference type="ARBA" id="ARBA00029447"/>
    </source>
</evidence>
<dbReference type="GO" id="GO:0035438">
    <property type="term" value="F:cyclic-di-GMP binding"/>
    <property type="evidence" value="ECO:0007669"/>
    <property type="project" value="InterPro"/>
</dbReference>
<dbReference type="Gene3D" id="2.40.10.220">
    <property type="entry name" value="predicted glycosyltransferase like domains"/>
    <property type="match status" value="1"/>
</dbReference>
<sequence length="686" mass="72604">MDIRRLRASPPYAVFVVLLVVALGFAAQRHITVTAFDEVEADRVAHDAQRIRIALDYEVRLLSDYGATNSMWDSSYTDVRTADRAAFETDFPPQSLRSMYGIDGVVATAPDGAPRLGGLAGPQTGYAPLPADLAEPSALRRLFDIDAEAGKARCGVVRTSAVPFLYCGFASYPTDGSGEAAGGLIYLKALDQARLSALGGQIGLPVKLSTRARPSDGGSLTLGGLLGEVKVTTRVAGDDRIDLSVEIPGTDGTPIVMEAVRDRPIHATATAALRDVFLLTALAGALLAGAMTVMVRRGIRRQVEPLLRTAEAAIASGDRRLRVGSGAGGEIGALGRAIDTMLEAVAARDEELERVDTAREEHLRATYAERQLSEQQARQRAQEMIADNVATVMGELRTVIGKAEDLRRTADTIDERVSMTDAITDRVVGQARWANETVAHLEASLRKVDGIARIIAQVASQTNLLALNATIEAVHAGEAGKGFSVVANEVKELATSTTRSTGEITAIVRSLEQNATAMADALTAMTGGVDSLGQAAAQVGTLTREQHASVEGVRRYLEQAMRRISAMADLTNQLERRNAPRAPISGATRIHLDGKVHPAHLIDVSSTGAHCSTGPDVPLAAGDRVQVDIPLPGGGPVRADAEVVHYRRHDDAAELGLRFTGLPPALATRIHHYVTASARDAGGPGA</sequence>
<dbReference type="Pfam" id="PF00015">
    <property type="entry name" value="MCPsignal"/>
    <property type="match status" value="1"/>
</dbReference>